<sequence>MAKDYTNQLIAESRNDVNHKADYTEKCRCWGKCWDEYKEQTKNMTMTKFKRLFGTKEFNECTSESPDPNQKICNSCSHSSSGCYGKKICPQQLKPAQIIVTKVYYGPWRDFLVTETGIWTTIVCPVCGYSEFWSVGDGDERF</sequence>
<evidence type="ECO:0000313" key="1">
    <source>
        <dbReference type="EMBL" id="KKK55353.1"/>
    </source>
</evidence>
<comment type="caution">
    <text evidence="1">The sequence shown here is derived from an EMBL/GenBank/DDBJ whole genome shotgun (WGS) entry which is preliminary data.</text>
</comment>
<dbReference type="AlphaFoldDB" id="A0A0F8WFK5"/>
<proteinExistence type="predicted"/>
<reference evidence="1" key="1">
    <citation type="journal article" date="2015" name="Nature">
        <title>Complex archaea that bridge the gap between prokaryotes and eukaryotes.</title>
        <authorList>
            <person name="Spang A."/>
            <person name="Saw J.H."/>
            <person name="Jorgensen S.L."/>
            <person name="Zaremba-Niedzwiedzka K."/>
            <person name="Martijn J."/>
            <person name="Lind A.E."/>
            <person name="van Eijk R."/>
            <person name="Schleper C."/>
            <person name="Guy L."/>
            <person name="Ettema T.J."/>
        </authorList>
    </citation>
    <scope>NUCLEOTIDE SEQUENCE</scope>
</reference>
<dbReference type="EMBL" id="LAZR01065532">
    <property type="protein sequence ID" value="KKK55353.1"/>
    <property type="molecule type" value="Genomic_DNA"/>
</dbReference>
<accession>A0A0F8WFK5</accession>
<protein>
    <submittedName>
        <fullName evidence="1">Uncharacterized protein</fullName>
    </submittedName>
</protein>
<organism evidence="1">
    <name type="scientific">marine sediment metagenome</name>
    <dbReference type="NCBI Taxonomy" id="412755"/>
    <lineage>
        <taxon>unclassified sequences</taxon>
        <taxon>metagenomes</taxon>
        <taxon>ecological metagenomes</taxon>
    </lineage>
</organism>
<name>A0A0F8WFK5_9ZZZZ</name>
<gene>
    <name evidence="1" type="ORF">LCGC14_3075390</name>
</gene>